<feature type="region of interest" description="Disordered" evidence="1">
    <location>
        <begin position="17"/>
        <end position="45"/>
    </location>
</feature>
<evidence type="ECO:0000313" key="2">
    <source>
        <dbReference type="EMBL" id="EYF07377.1"/>
    </source>
</evidence>
<keyword evidence="3" id="KW-1185">Reference proteome</keyword>
<evidence type="ECO:0000313" key="3">
    <source>
        <dbReference type="Proteomes" id="UP000019678"/>
    </source>
</evidence>
<reference evidence="2 3" key="1">
    <citation type="submission" date="2013-05" db="EMBL/GenBank/DDBJ databases">
        <title>Genome assembly of Chondromyces apiculatus DSM 436.</title>
        <authorList>
            <person name="Sharma G."/>
            <person name="Khatri I."/>
            <person name="Kaur C."/>
            <person name="Mayilraj S."/>
            <person name="Subramanian S."/>
        </authorList>
    </citation>
    <scope>NUCLEOTIDE SEQUENCE [LARGE SCALE GENOMIC DNA]</scope>
    <source>
        <strain evidence="2 3">DSM 436</strain>
    </source>
</reference>
<dbReference type="EMBL" id="ASRX01000010">
    <property type="protein sequence ID" value="EYF07377.1"/>
    <property type="molecule type" value="Genomic_DNA"/>
</dbReference>
<comment type="caution">
    <text evidence="2">The sequence shown here is derived from an EMBL/GenBank/DDBJ whole genome shotgun (WGS) entry which is preliminary data.</text>
</comment>
<protein>
    <submittedName>
        <fullName evidence="2">Uncharacterized protein</fullName>
    </submittedName>
</protein>
<evidence type="ECO:0000256" key="1">
    <source>
        <dbReference type="SAM" id="MobiDB-lite"/>
    </source>
</evidence>
<proteinExistence type="predicted"/>
<accession>A0A017TEN1</accession>
<dbReference type="AlphaFoldDB" id="A0A017TEN1"/>
<name>A0A017TEN1_9BACT</name>
<sequence>MCSVRCGETFCPGAQRGGWRERFAGSGAPTGFTPGGARGRESPRGDLDHEAVAAGVEAAVS</sequence>
<organism evidence="2 3">
    <name type="scientific">Chondromyces apiculatus DSM 436</name>
    <dbReference type="NCBI Taxonomy" id="1192034"/>
    <lineage>
        <taxon>Bacteria</taxon>
        <taxon>Pseudomonadati</taxon>
        <taxon>Myxococcota</taxon>
        <taxon>Polyangia</taxon>
        <taxon>Polyangiales</taxon>
        <taxon>Polyangiaceae</taxon>
        <taxon>Chondromyces</taxon>
    </lineage>
</organism>
<dbReference type="Proteomes" id="UP000019678">
    <property type="component" value="Unassembled WGS sequence"/>
</dbReference>
<gene>
    <name evidence="2" type="ORF">CAP_0130</name>
</gene>